<proteinExistence type="predicted"/>
<name>A0A1T1DV45_9LEPT</name>
<evidence type="ECO:0000313" key="1">
    <source>
        <dbReference type="EMBL" id="OOV44503.1"/>
    </source>
</evidence>
<dbReference type="Proteomes" id="UP000191008">
    <property type="component" value="Unassembled WGS sequence"/>
</dbReference>
<dbReference type="EMBL" id="MVIT01000053">
    <property type="protein sequence ID" value="OOV44503.1"/>
    <property type="molecule type" value="Genomic_DNA"/>
</dbReference>
<protein>
    <submittedName>
        <fullName evidence="1">Uncharacterized protein</fullName>
    </submittedName>
</protein>
<reference evidence="1 2" key="1">
    <citation type="submission" date="2017-02" db="EMBL/GenBank/DDBJ databases">
        <title>Comparative genomic analysis of Brazilian Leptospira kirschneri strains of different serogroups.</title>
        <authorList>
            <person name="Moreno L.Z."/>
            <person name="Miraglia F."/>
            <person name="Kremer F.S."/>
            <person name="Eslabao M.R."/>
            <person name="Lilenbaum W."/>
            <person name="Dellagostin O.A."/>
            <person name="Moreno A.M."/>
        </authorList>
    </citation>
    <scope>NUCLEOTIDE SEQUENCE [LARGE SCALE GENOMIC DNA]</scope>
    <source>
        <strain evidence="1 2">M110/06</strain>
    </source>
</reference>
<dbReference type="AlphaFoldDB" id="A0A1T1DV45"/>
<accession>A0A1T1DV45</accession>
<gene>
    <name evidence="1" type="ORF">B1J93_05760</name>
</gene>
<evidence type="ECO:0000313" key="2">
    <source>
        <dbReference type="Proteomes" id="UP000191008"/>
    </source>
</evidence>
<sequence length="77" mass="9207">MWELPPRLKCRKFLKKRNETKFVGTTANLEFYVEVLKCGNSSILLETSKGLCFWDKLLVKCVRFIPILKRVRRKEIF</sequence>
<organism evidence="1 2">
    <name type="scientific">Leptospira kirschneri serovar Pomona</name>
    <dbReference type="NCBI Taxonomy" id="561005"/>
    <lineage>
        <taxon>Bacteria</taxon>
        <taxon>Pseudomonadati</taxon>
        <taxon>Spirochaetota</taxon>
        <taxon>Spirochaetia</taxon>
        <taxon>Leptospirales</taxon>
        <taxon>Leptospiraceae</taxon>
        <taxon>Leptospira</taxon>
    </lineage>
</organism>
<comment type="caution">
    <text evidence="1">The sequence shown here is derived from an EMBL/GenBank/DDBJ whole genome shotgun (WGS) entry which is preliminary data.</text>
</comment>